<evidence type="ECO:0000256" key="8">
    <source>
        <dbReference type="ARBA" id="ARBA00035254"/>
    </source>
</evidence>
<comment type="function">
    <text evidence="9">With S5 and S12 plays an important role in translational accuracy.</text>
</comment>
<organism evidence="13 14">
    <name type="scientific">Desulfuribacillus alkaliarsenatis</name>
    <dbReference type="NCBI Taxonomy" id="766136"/>
    <lineage>
        <taxon>Bacteria</taxon>
        <taxon>Bacillati</taxon>
        <taxon>Bacillota</taxon>
        <taxon>Desulfuribacillia</taxon>
        <taxon>Desulfuribacillales</taxon>
        <taxon>Desulfuribacillaceae</taxon>
        <taxon>Desulfuribacillus</taxon>
    </lineage>
</organism>
<dbReference type="InterPro" id="IPR001912">
    <property type="entry name" value="Ribosomal_uS4_N"/>
</dbReference>
<sequence>MAKYTGPSCRQCRREGVKLFLKSDRCYTDKCAIDRRTYAPGQHGQGRKKVSEYGLQLREKQKARRIYGVLEGQFRKYYKEATRRKGVTGEILLQLLETRLDNIIYRLGFAGSRREARQLVRHGHFLVNGKKVDIPSYQVVPGSTIEVAEKSKGSEKFKEIKEAAATKGSKEWIEVDSDNLSGRVVRVPSREEIDIPVAEQMIVELYSR</sequence>
<dbReference type="SMART" id="SM01390">
    <property type="entry name" value="Ribosomal_S4"/>
    <property type="match status" value="1"/>
</dbReference>
<evidence type="ECO:0000259" key="12">
    <source>
        <dbReference type="SMART" id="SM01390"/>
    </source>
</evidence>
<dbReference type="NCBIfam" id="NF003717">
    <property type="entry name" value="PRK05327.1"/>
    <property type="match status" value="1"/>
</dbReference>
<gene>
    <name evidence="9" type="primary">rpsD</name>
    <name evidence="13" type="ORF">BHF68_12635</name>
</gene>
<keyword evidence="6 9" id="KW-0687">Ribonucleoprotein</keyword>
<evidence type="ECO:0000256" key="5">
    <source>
        <dbReference type="ARBA" id="ARBA00022980"/>
    </source>
</evidence>
<evidence type="ECO:0000256" key="2">
    <source>
        <dbReference type="ARBA" id="ARBA00007465"/>
    </source>
</evidence>
<accession>A0A1E5G494</accession>
<feature type="domain" description="RNA-binding S4" evidence="11">
    <location>
        <begin position="98"/>
        <end position="161"/>
    </location>
</feature>
<dbReference type="PROSITE" id="PS50889">
    <property type="entry name" value="S4"/>
    <property type="match status" value="1"/>
</dbReference>
<evidence type="ECO:0000256" key="6">
    <source>
        <dbReference type="ARBA" id="ARBA00023274"/>
    </source>
</evidence>
<keyword evidence="5 9" id="KW-0689">Ribosomal protein</keyword>
<dbReference type="FunFam" id="1.10.1050.10:FF:000001">
    <property type="entry name" value="30S ribosomal protein S4"/>
    <property type="match status" value="1"/>
</dbReference>
<dbReference type="GO" id="GO:0019843">
    <property type="term" value="F:rRNA binding"/>
    <property type="evidence" value="ECO:0007669"/>
    <property type="project" value="UniProtKB-UniRule"/>
</dbReference>
<keyword evidence="14" id="KW-1185">Reference proteome</keyword>
<reference evidence="13 14" key="1">
    <citation type="submission" date="2016-09" db="EMBL/GenBank/DDBJ databases">
        <title>Draft genome sequence for the type strain of Desulfuribacillus alkaliarsenatis AHT28, an obligately anaerobic, sulfidogenic bacterium isolated from Russian soda lake sediments.</title>
        <authorList>
            <person name="Abin C.A."/>
            <person name="Hollibaugh J.T."/>
        </authorList>
    </citation>
    <scope>NUCLEOTIDE SEQUENCE [LARGE SCALE GENOMIC DNA]</scope>
    <source>
        <strain evidence="13 14">AHT28</strain>
    </source>
</reference>
<dbReference type="GO" id="GO:0015935">
    <property type="term" value="C:small ribosomal subunit"/>
    <property type="evidence" value="ECO:0007669"/>
    <property type="project" value="InterPro"/>
</dbReference>
<dbReference type="InterPro" id="IPR005709">
    <property type="entry name" value="Ribosomal_uS4_bac-type"/>
</dbReference>
<evidence type="ECO:0000256" key="7">
    <source>
        <dbReference type="ARBA" id="ARBA00025813"/>
    </source>
</evidence>
<dbReference type="AlphaFoldDB" id="A0A1E5G494"/>
<evidence type="ECO:0000313" key="13">
    <source>
        <dbReference type="EMBL" id="OEF97912.1"/>
    </source>
</evidence>
<protein>
    <recommendedName>
        <fullName evidence="8 9">Small ribosomal subunit protein uS4</fullName>
    </recommendedName>
</protein>
<dbReference type="SUPFAM" id="SSF55174">
    <property type="entry name" value="Alpha-L RNA-binding motif"/>
    <property type="match status" value="1"/>
</dbReference>
<comment type="subunit">
    <text evidence="7 9">Part of the 30S ribosomal subunit. Contacts protein S5. The interaction surface between S4 and S5 is involved in control of translational fidelity.</text>
</comment>
<keyword evidence="4 9" id="KW-0694">RNA-binding</keyword>
<comment type="similarity">
    <text evidence="2 9 10">Belongs to the universal ribosomal protein uS4 family.</text>
</comment>
<dbReference type="Pfam" id="PF00163">
    <property type="entry name" value="Ribosomal_S4"/>
    <property type="match status" value="1"/>
</dbReference>
<evidence type="ECO:0000256" key="4">
    <source>
        <dbReference type="ARBA" id="ARBA00022884"/>
    </source>
</evidence>
<dbReference type="PANTHER" id="PTHR11831">
    <property type="entry name" value="30S 40S RIBOSOMAL PROTEIN"/>
    <property type="match status" value="1"/>
</dbReference>
<dbReference type="Gene3D" id="3.10.290.10">
    <property type="entry name" value="RNA-binding S4 domain"/>
    <property type="match status" value="1"/>
</dbReference>
<comment type="function">
    <text evidence="1 9">One of the primary rRNA binding proteins, it binds directly to 16S rRNA where it nucleates assembly of the body of the 30S subunit.</text>
</comment>
<dbReference type="Proteomes" id="UP000094296">
    <property type="component" value="Unassembled WGS sequence"/>
</dbReference>
<dbReference type="GO" id="GO:0042274">
    <property type="term" value="P:ribosomal small subunit biogenesis"/>
    <property type="evidence" value="ECO:0007669"/>
    <property type="project" value="TreeGrafter"/>
</dbReference>
<dbReference type="InterPro" id="IPR018079">
    <property type="entry name" value="Ribosomal_uS4_CS"/>
</dbReference>
<dbReference type="PROSITE" id="PS00632">
    <property type="entry name" value="RIBOSOMAL_S4"/>
    <property type="match status" value="1"/>
</dbReference>
<proteinExistence type="inferred from homology"/>
<name>A0A1E5G494_9FIRM</name>
<dbReference type="NCBIfam" id="TIGR01017">
    <property type="entry name" value="rpsD_bact"/>
    <property type="match status" value="1"/>
</dbReference>
<evidence type="ECO:0000256" key="10">
    <source>
        <dbReference type="RuleBase" id="RU003699"/>
    </source>
</evidence>
<dbReference type="PANTHER" id="PTHR11831:SF4">
    <property type="entry name" value="SMALL RIBOSOMAL SUBUNIT PROTEIN US4M"/>
    <property type="match status" value="1"/>
</dbReference>
<evidence type="ECO:0000256" key="1">
    <source>
        <dbReference type="ARBA" id="ARBA00003866"/>
    </source>
</evidence>
<comment type="caution">
    <text evidence="13">The sequence shown here is derived from an EMBL/GenBank/DDBJ whole genome shotgun (WGS) entry which is preliminary data.</text>
</comment>
<dbReference type="OrthoDB" id="9803672at2"/>
<keyword evidence="3 9" id="KW-0699">rRNA-binding</keyword>
<dbReference type="STRING" id="766136.BHF68_12635"/>
<dbReference type="InterPro" id="IPR002942">
    <property type="entry name" value="S4_RNA-bd"/>
</dbReference>
<dbReference type="HAMAP" id="MF_01306_B">
    <property type="entry name" value="Ribosomal_uS4_B"/>
    <property type="match status" value="1"/>
</dbReference>
<dbReference type="GO" id="GO:0006412">
    <property type="term" value="P:translation"/>
    <property type="evidence" value="ECO:0007669"/>
    <property type="project" value="UniProtKB-UniRule"/>
</dbReference>
<dbReference type="CDD" id="cd00165">
    <property type="entry name" value="S4"/>
    <property type="match status" value="1"/>
</dbReference>
<evidence type="ECO:0000313" key="14">
    <source>
        <dbReference type="Proteomes" id="UP000094296"/>
    </source>
</evidence>
<evidence type="ECO:0000259" key="11">
    <source>
        <dbReference type="SMART" id="SM00363"/>
    </source>
</evidence>
<dbReference type="InterPro" id="IPR036986">
    <property type="entry name" value="S4_RNA-bd_sf"/>
</dbReference>
<dbReference type="RefSeq" id="WP_069642309.1">
    <property type="nucleotide sequence ID" value="NZ_MIJE01000002.1"/>
</dbReference>
<dbReference type="InterPro" id="IPR022801">
    <property type="entry name" value="Ribosomal_uS4"/>
</dbReference>
<dbReference type="FunFam" id="3.10.290.10:FF:000001">
    <property type="entry name" value="30S ribosomal protein S4"/>
    <property type="match status" value="1"/>
</dbReference>
<evidence type="ECO:0000256" key="3">
    <source>
        <dbReference type="ARBA" id="ARBA00022730"/>
    </source>
</evidence>
<dbReference type="EMBL" id="MIJE01000002">
    <property type="protein sequence ID" value="OEF97912.1"/>
    <property type="molecule type" value="Genomic_DNA"/>
</dbReference>
<evidence type="ECO:0000256" key="9">
    <source>
        <dbReference type="HAMAP-Rule" id="MF_01306"/>
    </source>
</evidence>
<dbReference type="Gene3D" id="1.10.1050.10">
    <property type="entry name" value="Ribosomal Protein S4 Delta 41, Chain A, domain 1"/>
    <property type="match status" value="1"/>
</dbReference>
<feature type="domain" description="Small ribosomal subunit protein uS4 N-terminal" evidence="12">
    <location>
        <begin position="3"/>
        <end position="97"/>
    </location>
</feature>
<dbReference type="GO" id="GO:0003735">
    <property type="term" value="F:structural constituent of ribosome"/>
    <property type="evidence" value="ECO:0007669"/>
    <property type="project" value="InterPro"/>
</dbReference>
<dbReference type="Pfam" id="PF01479">
    <property type="entry name" value="S4"/>
    <property type="match status" value="1"/>
</dbReference>
<dbReference type="SMART" id="SM00363">
    <property type="entry name" value="S4"/>
    <property type="match status" value="1"/>
</dbReference>